<organism evidence="1 2">
    <name type="scientific">Curtobacterium aetherium</name>
    <dbReference type="NCBI Taxonomy" id="2841594"/>
    <lineage>
        <taxon>Bacteria</taxon>
        <taxon>Bacillati</taxon>
        <taxon>Actinomycetota</taxon>
        <taxon>Actinomycetes</taxon>
        <taxon>Micrococcales</taxon>
        <taxon>Microbacteriaceae</taxon>
        <taxon>Curtobacterium</taxon>
    </lineage>
</organism>
<accession>A0ACD1E243</accession>
<gene>
    <name evidence="1" type="ORF">KM842_11075</name>
</gene>
<evidence type="ECO:0000313" key="1">
    <source>
        <dbReference type="EMBL" id="QWS32811.1"/>
    </source>
</evidence>
<keyword evidence="2" id="KW-1185">Reference proteome</keyword>
<reference evidence="1" key="1">
    <citation type="submission" date="2021-06" db="EMBL/GenBank/DDBJ databases">
        <authorList>
            <person name="Ellington A.J."/>
            <person name="Bryan N.C."/>
            <person name="Christner B.C."/>
            <person name="Reisch C.R."/>
        </authorList>
    </citation>
    <scope>NUCLEOTIDE SEQUENCE</scope>
    <source>
        <strain evidence="1">L6-1</strain>
    </source>
</reference>
<dbReference type="Proteomes" id="UP000681794">
    <property type="component" value="Chromosome"/>
</dbReference>
<evidence type="ECO:0000313" key="2">
    <source>
        <dbReference type="Proteomes" id="UP000681794"/>
    </source>
</evidence>
<protein>
    <submittedName>
        <fullName evidence="1">NAD-dependent epimerase/dehydratase family protein</fullName>
    </submittedName>
</protein>
<name>A0ACD1E243_9MICO</name>
<sequence>MIAVSGRGGLVGWHLRALLHAQERAWTDVDLRRDARPLAGLEGTATAVHVAGITRGSDDDLRSGNVALARRFVAALDRAGARPTVVVHANSVQAGRPTPYGEGKAGAAEVLAAAAARWGARMLDVVIENVFGEHGKPDHNTVTSTFCHRLANGGDLPVDSDQERVFVHAQDVAEALIGSIDETELAARSTTLTIPELAAKLTGLAAVYDQGEIPPLATPFDRDLLNTYRSYAFLARPVHRLHSVHDDRGAFTELVRAHRGTGQTAISTTLPGVTRGNHFHRRKLERFVVVQGEARIALRRVLTDERQVVEVSGDRPVAVDMPTLWAHSITNTGRTPLVTAFWTNELFDPTHSDTHQDVA</sequence>
<proteinExistence type="predicted"/>
<dbReference type="EMBL" id="CP076544">
    <property type="protein sequence ID" value="QWS32811.1"/>
    <property type="molecule type" value="Genomic_DNA"/>
</dbReference>